<feature type="transmembrane region" description="Helical" evidence="8">
    <location>
        <begin position="162"/>
        <end position="181"/>
    </location>
</feature>
<keyword evidence="3" id="KW-0813">Transport</keyword>
<sequence>MRTALAFPENTLASGIRDGLPIALGYLPAAVTFGFLAETTGLSMGEALAMSIFVFAGAAQYMALSLLAIGTGALEIIFTTFIVNIRHFLMSASLNEKAVPDHPWKKAAYSFGLTDEVFAVTSTKEGNVTSSYIFGVFIVSYLSWVINTGVGHTVGSLLPETLQQSLTFALYALFIALLAPSLKKHRKVLALAVFAAVLNGTFSLFLAEGWSIILATLLASIAIEWLEPKKTSQQRSDTIKERGS</sequence>
<evidence type="ECO:0000313" key="10">
    <source>
        <dbReference type="Proteomes" id="UP001596142"/>
    </source>
</evidence>
<feature type="transmembrane region" description="Helical" evidence="8">
    <location>
        <begin position="188"/>
        <end position="204"/>
    </location>
</feature>
<reference evidence="10" key="1">
    <citation type="journal article" date="2019" name="Int. J. Syst. Evol. Microbiol.">
        <title>The Global Catalogue of Microorganisms (GCM) 10K type strain sequencing project: providing services to taxonomists for standard genome sequencing and annotation.</title>
        <authorList>
            <consortium name="The Broad Institute Genomics Platform"/>
            <consortium name="The Broad Institute Genome Sequencing Center for Infectious Disease"/>
            <person name="Wu L."/>
            <person name="Ma J."/>
        </authorList>
    </citation>
    <scope>NUCLEOTIDE SEQUENCE [LARGE SCALE GENOMIC DNA]</scope>
    <source>
        <strain evidence="10">CECT 7184</strain>
    </source>
</reference>
<accession>A0ABW0YJI9</accession>
<dbReference type="PANTHER" id="PTHR34979">
    <property type="entry name" value="INNER MEMBRANE PROTEIN YGAZ"/>
    <property type="match status" value="1"/>
</dbReference>
<evidence type="ECO:0000256" key="2">
    <source>
        <dbReference type="ARBA" id="ARBA00010735"/>
    </source>
</evidence>
<evidence type="ECO:0000256" key="3">
    <source>
        <dbReference type="ARBA" id="ARBA00022448"/>
    </source>
</evidence>
<proteinExistence type="inferred from homology"/>
<feature type="transmembrane region" description="Helical" evidence="8">
    <location>
        <begin position="20"/>
        <end position="37"/>
    </location>
</feature>
<keyword evidence="10" id="KW-1185">Reference proteome</keyword>
<keyword evidence="4" id="KW-1003">Cell membrane</keyword>
<evidence type="ECO:0000256" key="6">
    <source>
        <dbReference type="ARBA" id="ARBA00022989"/>
    </source>
</evidence>
<comment type="similarity">
    <text evidence="2">Belongs to the AzlC family.</text>
</comment>
<dbReference type="Pfam" id="PF03591">
    <property type="entry name" value="AzlC"/>
    <property type="match status" value="1"/>
</dbReference>
<protein>
    <submittedName>
        <fullName evidence="9">AzlC family ABC transporter permease</fullName>
    </submittedName>
</protein>
<evidence type="ECO:0000313" key="9">
    <source>
        <dbReference type="EMBL" id="MFC5712540.1"/>
    </source>
</evidence>
<dbReference type="Proteomes" id="UP001596142">
    <property type="component" value="Unassembled WGS sequence"/>
</dbReference>
<dbReference type="EMBL" id="JBHSOZ010000003">
    <property type="protein sequence ID" value="MFC5712540.1"/>
    <property type="molecule type" value="Genomic_DNA"/>
</dbReference>
<feature type="transmembrane region" description="Helical" evidence="8">
    <location>
        <begin position="132"/>
        <end position="150"/>
    </location>
</feature>
<comment type="subcellular location">
    <subcellularLocation>
        <location evidence="1">Cell membrane</location>
        <topology evidence="1">Multi-pass membrane protein</topology>
    </subcellularLocation>
</comment>
<name>A0ABW0YJI9_9BACI</name>
<dbReference type="RefSeq" id="WP_385939715.1">
    <property type="nucleotide sequence ID" value="NZ_JBHSOZ010000003.1"/>
</dbReference>
<keyword evidence="7 8" id="KW-0472">Membrane</keyword>
<organism evidence="9 10">
    <name type="scientific">Thalassorhabdus alkalitolerans</name>
    <dbReference type="NCBI Taxonomy" id="2282697"/>
    <lineage>
        <taxon>Bacteria</taxon>
        <taxon>Bacillati</taxon>
        <taxon>Bacillota</taxon>
        <taxon>Bacilli</taxon>
        <taxon>Bacillales</taxon>
        <taxon>Bacillaceae</taxon>
        <taxon>Thalassorhabdus</taxon>
    </lineage>
</organism>
<evidence type="ECO:0000256" key="5">
    <source>
        <dbReference type="ARBA" id="ARBA00022692"/>
    </source>
</evidence>
<dbReference type="InterPro" id="IPR011606">
    <property type="entry name" value="Brnchd-chn_aa_trnsp_permease"/>
</dbReference>
<evidence type="ECO:0000256" key="8">
    <source>
        <dbReference type="SAM" id="Phobius"/>
    </source>
</evidence>
<evidence type="ECO:0000256" key="4">
    <source>
        <dbReference type="ARBA" id="ARBA00022475"/>
    </source>
</evidence>
<keyword evidence="6 8" id="KW-1133">Transmembrane helix</keyword>
<evidence type="ECO:0000256" key="7">
    <source>
        <dbReference type="ARBA" id="ARBA00023136"/>
    </source>
</evidence>
<feature type="transmembrane region" description="Helical" evidence="8">
    <location>
        <begin position="69"/>
        <end position="89"/>
    </location>
</feature>
<keyword evidence="5 8" id="KW-0812">Transmembrane</keyword>
<evidence type="ECO:0000256" key="1">
    <source>
        <dbReference type="ARBA" id="ARBA00004651"/>
    </source>
</evidence>
<gene>
    <name evidence="9" type="ORF">ACFPU1_07090</name>
</gene>
<comment type="caution">
    <text evidence="9">The sequence shown here is derived from an EMBL/GenBank/DDBJ whole genome shotgun (WGS) entry which is preliminary data.</text>
</comment>
<dbReference type="PANTHER" id="PTHR34979:SF1">
    <property type="entry name" value="INNER MEMBRANE PROTEIN YGAZ"/>
    <property type="match status" value="1"/>
</dbReference>